<proteinExistence type="predicted"/>
<dbReference type="RefSeq" id="WP_070073513.1">
    <property type="nucleotide sequence ID" value="NZ_CP017448.1"/>
</dbReference>
<dbReference type="EMBL" id="CP017448">
    <property type="protein sequence ID" value="AOV17983.1"/>
    <property type="molecule type" value="Genomic_DNA"/>
</dbReference>
<dbReference type="PANTHER" id="PTHR43628:SF1">
    <property type="entry name" value="CHITIN SYNTHASE REGULATORY FACTOR 2-RELATED"/>
    <property type="match status" value="1"/>
</dbReference>
<dbReference type="InterPro" id="IPR006597">
    <property type="entry name" value="Sel1-like"/>
</dbReference>
<accession>A0A1D8KAI5</accession>
<feature type="chain" id="PRO_5009109822" description="Sel1 repeat family protein" evidence="1">
    <location>
        <begin position="20"/>
        <end position="192"/>
    </location>
</feature>
<evidence type="ECO:0000256" key="1">
    <source>
        <dbReference type="SAM" id="SignalP"/>
    </source>
</evidence>
<gene>
    <name evidence="2" type="ORF">BJI67_13755</name>
</gene>
<organism evidence="2 3">
    <name type="scientific">Acidihalobacter aeolianus</name>
    <dbReference type="NCBI Taxonomy" id="2792603"/>
    <lineage>
        <taxon>Bacteria</taxon>
        <taxon>Pseudomonadati</taxon>
        <taxon>Pseudomonadota</taxon>
        <taxon>Gammaproteobacteria</taxon>
        <taxon>Chromatiales</taxon>
        <taxon>Ectothiorhodospiraceae</taxon>
        <taxon>Acidihalobacter</taxon>
    </lineage>
</organism>
<dbReference type="KEGG" id="aaeo:BJI67_13755"/>
<protein>
    <recommendedName>
        <fullName evidence="4">Sel1 repeat family protein</fullName>
    </recommendedName>
</protein>
<feature type="signal peptide" evidence="1">
    <location>
        <begin position="1"/>
        <end position="19"/>
    </location>
</feature>
<dbReference type="InterPro" id="IPR052945">
    <property type="entry name" value="Mitotic_Regulator"/>
</dbReference>
<reference evidence="2 3" key="1">
    <citation type="submission" date="2016-09" db="EMBL/GenBank/DDBJ databases">
        <title>Acidihalobacter prosperus V6 (DSM14174).</title>
        <authorList>
            <person name="Khaleque H.N."/>
            <person name="Ramsay J.P."/>
            <person name="Murphy R.J.T."/>
            <person name="Kaksonen A.H."/>
            <person name="Boxall N.J."/>
            <person name="Watkin E.L.J."/>
        </authorList>
    </citation>
    <scope>NUCLEOTIDE SEQUENCE [LARGE SCALE GENOMIC DNA]</scope>
    <source>
        <strain evidence="2 3">V6</strain>
    </source>
</reference>
<dbReference type="InterPro" id="IPR011990">
    <property type="entry name" value="TPR-like_helical_dom_sf"/>
</dbReference>
<dbReference type="Pfam" id="PF08238">
    <property type="entry name" value="Sel1"/>
    <property type="match status" value="3"/>
</dbReference>
<dbReference type="PANTHER" id="PTHR43628">
    <property type="entry name" value="ACTIVATOR OF C KINASE PROTEIN 1-RELATED"/>
    <property type="match status" value="1"/>
</dbReference>
<dbReference type="SMART" id="SM00671">
    <property type="entry name" value="SEL1"/>
    <property type="match status" value="3"/>
</dbReference>
<dbReference type="Gene3D" id="1.25.40.10">
    <property type="entry name" value="Tetratricopeptide repeat domain"/>
    <property type="match status" value="1"/>
</dbReference>
<sequence length="192" mass="20419">MKRLAIVIASLVLPGVAWAQGMTAAEGHRLAVAALEHDTRAYLRLDIAAHAGDAVAMNWLGAYWESRGDAGRAIHDYRLSAAGGNRTAALNLGYLYAFGHGVPRDPVRAVSWYRRAAKLGSVHALAALGNAYYLGEGVTRDVSRAYAWYWLAGRRSAAWRPVAESLAADIGAPAAHQARAKARAWLAGGASS</sequence>
<keyword evidence="1" id="KW-0732">Signal</keyword>
<dbReference type="SUPFAM" id="SSF81901">
    <property type="entry name" value="HCP-like"/>
    <property type="match status" value="1"/>
</dbReference>
<dbReference type="AlphaFoldDB" id="A0A1D8KAI5"/>
<dbReference type="Proteomes" id="UP000095342">
    <property type="component" value="Chromosome"/>
</dbReference>
<evidence type="ECO:0008006" key="4">
    <source>
        <dbReference type="Google" id="ProtNLM"/>
    </source>
</evidence>
<keyword evidence="3" id="KW-1185">Reference proteome</keyword>
<evidence type="ECO:0000313" key="2">
    <source>
        <dbReference type="EMBL" id="AOV17983.1"/>
    </source>
</evidence>
<name>A0A1D8KAI5_9GAMM</name>
<evidence type="ECO:0000313" key="3">
    <source>
        <dbReference type="Proteomes" id="UP000095342"/>
    </source>
</evidence>